<dbReference type="EMBL" id="CP064812">
    <property type="protein sequence ID" value="QPG73990.1"/>
    <property type="molecule type" value="Genomic_DNA"/>
</dbReference>
<dbReference type="AlphaFoldDB" id="A0A875RNP4"/>
<dbReference type="GeneID" id="62194708"/>
<feature type="region of interest" description="Disordered" evidence="1">
    <location>
        <begin position="56"/>
        <end position="97"/>
    </location>
</feature>
<name>A0A875RNP4_EENNA</name>
<evidence type="ECO:0000313" key="2">
    <source>
        <dbReference type="EMBL" id="QPG73990.1"/>
    </source>
</evidence>
<reference evidence="2" key="1">
    <citation type="submission" date="2020-10" db="EMBL/GenBank/DDBJ databases">
        <authorList>
            <person name="Roach M.J.R."/>
        </authorList>
    </citation>
    <scope>NUCLEOTIDE SEQUENCE</scope>
    <source>
        <strain evidence="2">CBS 1945</strain>
    </source>
</reference>
<evidence type="ECO:0000313" key="3">
    <source>
        <dbReference type="Proteomes" id="UP000662931"/>
    </source>
</evidence>
<proteinExistence type="predicted"/>
<keyword evidence="3" id="KW-1185">Reference proteome</keyword>
<feature type="compositionally biased region" description="Polar residues" evidence="1">
    <location>
        <begin position="56"/>
        <end position="75"/>
    </location>
</feature>
<gene>
    <name evidence="2" type="ORF">FOA43_001307</name>
</gene>
<feature type="region of interest" description="Disordered" evidence="1">
    <location>
        <begin position="240"/>
        <end position="277"/>
    </location>
</feature>
<dbReference type="OrthoDB" id="3998223at2759"/>
<dbReference type="KEGG" id="bnn:FOA43_001307"/>
<feature type="compositionally biased region" description="Basic residues" evidence="1">
    <location>
        <begin position="240"/>
        <end position="250"/>
    </location>
</feature>
<feature type="compositionally biased region" description="Low complexity" evidence="1">
    <location>
        <begin position="266"/>
        <end position="277"/>
    </location>
</feature>
<sequence>MDQSASPDTFSDLFTLNETTLPQSTDTTTSSWVESFYQTIIDPSIDTKAVTLLTESPINADNSSPTISRPSTPYSQKHKPSLSEVASKTERRTSNAAQAINPGIVPGIVPGISQGTVSGVVPRTVPGAVSGAVPSPFTAVRSALPSPLPPSLSSLPLQLLKDGLTDYVRLLDTSDNSSVVKPRTDFLVGYLKQHAGVELRSKIVNEYLAKIKKDDHTNDLLDSPILANIRSLLTLTDKRRKSYNKRRSQRRLQVSTSTPNKHHSPSHSSSYRSSVSPYSSDSAANSILTVDSPVPCSGLARTLKVGFCRHEQGASALNFVYLADFSHISQVFEDETYLLQLRNNSRGIRDALNGIYNHTALLSHPITYMKVPLRLTGGLSVDIDQDRMVSYVETLVDLTEKPFPQNFEVADDSSVHALPTDYVSFVQLKAVTCIYAENQLITRKTDPVTGYFVSPSSRSVRVMLPLQAGVWAAFLNDFHNGIVDQSRFQSLYITQTLFRPFKRTFQPLHSFIWDFTVSAGECPLPICVTILKNASLRVIPSASSVPVAPLAPLAPMSPLSHLTPLNHLTPLAPFPRVGTQHAPATSNVPFVSMVTPEVSMAHVTRADYSDPSTIVRCHKRTRSRSLNELDTVQLPFSSSFAVDPLPTSACSDSFSLGDGRRPSDWSLQYSESPLHTPADTFTLDDPPSIARDSVPNPLLSQPVMFRLKPPKQLQLAIKPPIRSLNKIRVEGRSLSVTSSSSSISGSLKPCGISFKPGFPKDLTPSIPRVTPKLATSRSASSTGVSIASVAKSAEKAGCSVDSFKLQFDGNYKFRYYNPESKTEDAPQDGLSD</sequence>
<protein>
    <submittedName>
        <fullName evidence="2">Uncharacterized protein</fullName>
    </submittedName>
</protein>
<accession>A0A875RNP4</accession>
<dbReference type="Proteomes" id="UP000662931">
    <property type="component" value="Chromosome 1"/>
</dbReference>
<evidence type="ECO:0000256" key="1">
    <source>
        <dbReference type="SAM" id="MobiDB-lite"/>
    </source>
</evidence>
<dbReference type="RefSeq" id="XP_038777555.1">
    <property type="nucleotide sequence ID" value="XM_038921627.1"/>
</dbReference>
<organism evidence="2 3">
    <name type="scientific">Eeniella nana</name>
    <name type="common">Yeast</name>
    <name type="synonym">Brettanomyces nanus</name>
    <dbReference type="NCBI Taxonomy" id="13502"/>
    <lineage>
        <taxon>Eukaryota</taxon>
        <taxon>Fungi</taxon>
        <taxon>Dikarya</taxon>
        <taxon>Ascomycota</taxon>
        <taxon>Saccharomycotina</taxon>
        <taxon>Pichiomycetes</taxon>
        <taxon>Pichiales</taxon>
        <taxon>Pichiaceae</taxon>
        <taxon>Brettanomyces</taxon>
    </lineage>
</organism>